<dbReference type="EMBL" id="BAAAFD010000004">
    <property type="protein sequence ID" value="GAA0856284.1"/>
    <property type="molecule type" value="Genomic_DNA"/>
</dbReference>
<reference evidence="3" key="1">
    <citation type="journal article" date="2019" name="Int. J. Syst. Evol. Microbiol.">
        <title>The Global Catalogue of Microorganisms (GCM) 10K type strain sequencing project: providing services to taxonomists for standard genome sequencing and annotation.</title>
        <authorList>
            <consortium name="The Broad Institute Genomics Platform"/>
            <consortium name="The Broad Institute Genome Sequencing Center for Infectious Disease"/>
            <person name="Wu L."/>
            <person name="Ma J."/>
        </authorList>
    </citation>
    <scope>NUCLEOTIDE SEQUENCE [LARGE SCALE GENOMIC DNA]</scope>
    <source>
        <strain evidence="3">JCM 15896</strain>
    </source>
</reference>
<name>A0ABP3WT16_9ALTE</name>
<dbReference type="Proteomes" id="UP001500359">
    <property type="component" value="Unassembled WGS sequence"/>
</dbReference>
<dbReference type="Pfam" id="PF12167">
    <property type="entry name" value="Arm-DNA-bind_2"/>
    <property type="match status" value="1"/>
</dbReference>
<sequence>MASLNVRKDTGKLYLDFRFRNIRCREQTELKDTPTNRKRLQNLLDRVEAEIMLGQFDYRATFPNSKMLPKLDATVYSPHFKQQLFVEVL</sequence>
<evidence type="ECO:0000259" key="1">
    <source>
        <dbReference type="Pfam" id="PF12167"/>
    </source>
</evidence>
<proteinExistence type="predicted"/>
<accession>A0ABP3WT16</accession>
<evidence type="ECO:0000313" key="3">
    <source>
        <dbReference type="Proteomes" id="UP001500359"/>
    </source>
</evidence>
<evidence type="ECO:0000313" key="2">
    <source>
        <dbReference type="EMBL" id="GAA0856284.1"/>
    </source>
</evidence>
<protein>
    <recommendedName>
        <fullName evidence="1">Min27-like integrase DNA-binding domain-containing protein</fullName>
    </recommendedName>
</protein>
<comment type="caution">
    <text evidence="2">The sequence shown here is derived from an EMBL/GenBank/DDBJ whole genome shotgun (WGS) entry which is preliminary data.</text>
</comment>
<dbReference type="RefSeq" id="WP_343858859.1">
    <property type="nucleotide sequence ID" value="NZ_BAAAFD010000004.1"/>
</dbReference>
<dbReference type="InterPro" id="IPR022000">
    <property type="entry name" value="Min27-like_integrase_DNA_bind"/>
</dbReference>
<feature type="domain" description="Min27-like integrase DNA-binding" evidence="1">
    <location>
        <begin position="1"/>
        <end position="66"/>
    </location>
</feature>
<gene>
    <name evidence="2" type="ORF">GCM10009114_17590</name>
</gene>
<keyword evidence="3" id="KW-1185">Reference proteome</keyword>
<organism evidence="2 3">
    <name type="scientific">Aliiglaciecola litoralis</name>
    <dbReference type="NCBI Taxonomy" id="582857"/>
    <lineage>
        <taxon>Bacteria</taxon>
        <taxon>Pseudomonadati</taxon>
        <taxon>Pseudomonadota</taxon>
        <taxon>Gammaproteobacteria</taxon>
        <taxon>Alteromonadales</taxon>
        <taxon>Alteromonadaceae</taxon>
        <taxon>Aliiglaciecola</taxon>
    </lineage>
</organism>